<dbReference type="EMBL" id="CP035758">
    <property type="protein sequence ID" value="QBD82530.1"/>
    <property type="molecule type" value="Genomic_DNA"/>
</dbReference>
<sequence length="474" mass="50777">MKTEVAIVGAGPAGLAAAAAAGEAGCHVTLIDSYARPGGQYYKQIPQELRARRAHALHVDFAKAAELMALIEANPHIQVLSGATVWTAQRAPSSAVTLSLDTAEGYRELQTDYVILALGAYDRVLPFPGWDLPGVMTAGAAQTLTKSQRILPGKRVVLSGSGPFLLPVAVGLAEGGAQVVGVFEATTPLQWSRYAWQVWRHWDKLREGASYLRRLRAQRVPLSFGRAVIAAHGDERVQQVTVARVHADWSPVAGSEEVLDVDAVCVGYGFLPSLELPTLLGCATRYDPLQATFVVEHDASMQSSQPGIYVAGEITGIGGSAVALAQGALAGLAVAEQAGRLSKDEIREKLTCYRRTVDHSQHFAAVLNQLFALRPGWMRWLRPETLVCRCEEVTYQQIETAVKSNNAGDIKTVKSLTRCGMGLCQGRVCGHTVAALTAAWTGRNPETLGSLNNRPIAKPIQLGAACEAETLRLS</sequence>
<evidence type="ECO:0000313" key="4">
    <source>
        <dbReference type="EMBL" id="QBD82530.1"/>
    </source>
</evidence>
<dbReference type="InterPro" id="IPR007419">
    <property type="entry name" value="BFD-like_2Fe2S-bd_dom"/>
</dbReference>
<dbReference type="SUPFAM" id="SSF51905">
    <property type="entry name" value="FAD/NAD(P)-binding domain"/>
    <property type="match status" value="1"/>
</dbReference>
<dbReference type="PANTHER" id="PTHR42949:SF3">
    <property type="entry name" value="ANAEROBIC GLYCEROL-3-PHOSPHATE DEHYDROGENASE SUBUNIT B"/>
    <property type="match status" value="1"/>
</dbReference>
<proteinExistence type="predicted"/>
<dbReference type="OrthoDB" id="9776839at2"/>
<dbReference type="InterPro" id="IPR051691">
    <property type="entry name" value="Metab_Enz_Cyan_OpOx_G3PDH"/>
</dbReference>
<dbReference type="Gene3D" id="3.50.50.60">
    <property type="entry name" value="FAD/NAD(P)-binding domain"/>
    <property type="match status" value="2"/>
</dbReference>
<dbReference type="InterPro" id="IPR017224">
    <property type="entry name" value="Opine_Oxase_asu/HCN_bsu"/>
</dbReference>
<dbReference type="GO" id="GO:0016491">
    <property type="term" value="F:oxidoreductase activity"/>
    <property type="evidence" value="ECO:0007669"/>
    <property type="project" value="UniProtKB-KW"/>
</dbReference>
<dbReference type="PRINTS" id="PR00411">
    <property type="entry name" value="PNDRDTASEI"/>
</dbReference>
<evidence type="ECO:0000259" key="3">
    <source>
        <dbReference type="Pfam" id="PF07992"/>
    </source>
</evidence>
<dbReference type="AlphaFoldDB" id="A0A4P6K3Z5"/>
<dbReference type="Pfam" id="PF07992">
    <property type="entry name" value="Pyr_redox_2"/>
    <property type="match status" value="1"/>
</dbReference>
<dbReference type="PANTHER" id="PTHR42949">
    <property type="entry name" value="ANAEROBIC GLYCEROL-3-PHOSPHATE DEHYDROGENASE SUBUNIT B"/>
    <property type="match status" value="1"/>
</dbReference>
<keyword evidence="5" id="KW-1185">Reference proteome</keyword>
<feature type="domain" description="BFD-like [2Fe-2S]-binding" evidence="2">
    <location>
        <begin position="386"/>
        <end position="436"/>
    </location>
</feature>
<reference evidence="4 5" key="1">
    <citation type="submission" date="2019-01" db="EMBL/GenBank/DDBJ databases">
        <title>Ktedonosporobacter rubrisoli SCAWS-G2.</title>
        <authorList>
            <person name="Huang Y."/>
            <person name="Yan B."/>
        </authorList>
    </citation>
    <scope>NUCLEOTIDE SEQUENCE [LARGE SCALE GENOMIC DNA]</scope>
    <source>
        <strain evidence="4 5">SCAWS-G2</strain>
    </source>
</reference>
<dbReference type="Proteomes" id="UP000290365">
    <property type="component" value="Chromosome"/>
</dbReference>
<protein>
    <submittedName>
        <fullName evidence="4">FAD-dependent oxidoreductase</fullName>
    </submittedName>
</protein>
<evidence type="ECO:0000313" key="5">
    <source>
        <dbReference type="Proteomes" id="UP000290365"/>
    </source>
</evidence>
<dbReference type="RefSeq" id="WP_129893599.1">
    <property type="nucleotide sequence ID" value="NZ_CP035758.1"/>
</dbReference>
<dbReference type="Gene3D" id="1.10.10.1100">
    <property type="entry name" value="BFD-like [2Fe-2S]-binding domain"/>
    <property type="match status" value="1"/>
</dbReference>
<keyword evidence="1" id="KW-0560">Oxidoreductase</keyword>
<dbReference type="KEGG" id="kbs:EPA93_43790"/>
<dbReference type="Pfam" id="PF04324">
    <property type="entry name" value="Fer2_BFD"/>
    <property type="match status" value="1"/>
</dbReference>
<dbReference type="PIRSF" id="PIRSF037495">
    <property type="entry name" value="Opine_OX_OoxA/HcnB"/>
    <property type="match status" value="1"/>
</dbReference>
<accession>A0A4P6K3Z5</accession>
<evidence type="ECO:0000259" key="2">
    <source>
        <dbReference type="Pfam" id="PF04324"/>
    </source>
</evidence>
<dbReference type="InterPro" id="IPR036188">
    <property type="entry name" value="FAD/NAD-bd_sf"/>
</dbReference>
<dbReference type="PRINTS" id="PR00368">
    <property type="entry name" value="FADPNR"/>
</dbReference>
<dbReference type="CDD" id="cd19946">
    <property type="entry name" value="GlpA-like_Fer2_BFD-like"/>
    <property type="match status" value="1"/>
</dbReference>
<dbReference type="InterPro" id="IPR023753">
    <property type="entry name" value="FAD/NAD-binding_dom"/>
</dbReference>
<feature type="domain" description="FAD/NAD(P)-binding" evidence="3">
    <location>
        <begin position="4"/>
        <end position="326"/>
    </location>
</feature>
<dbReference type="InterPro" id="IPR041854">
    <property type="entry name" value="BFD-like_2Fe2S-bd_dom_sf"/>
</dbReference>
<name>A0A4P6K3Z5_KTERU</name>
<evidence type="ECO:0000256" key="1">
    <source>
        <dbReference type="ARBA" id="ARBA00023002"/>
    </source>
</evidence>
<gene>
    <name evidence="4" type="ORF">EPA93_43790</name>
</gene>
<organism evidence="4 5">
    <name type="scientific">Ktedonosporobacter rubrisoli</name>
    <dbReference type="NCBI Taxonomy" id="2509675"/>
    <lineage>
        <taxon>Bacteria</taxon>
        <taxon>Bacillati</taxon>
        <taxon>Chloroflexota</taxon>
        <taxon>Ktedonobacteria</taxon>
        <taxon>Ktedonobacterales</taxon>
        <taxon>Ktedonosporobacteraceae</taxon>
        <taxon>Ktedonosporobacter</taxon>
    </lineage>
</organism>